<sequence>MGVSVDAQKNSESAYVKSIEILSQIVALRMQVPIFGTDFIFNLSPYKSKMDKALKIVHGQSEKVIEARRQELEKMNMTSLKDSSELGS</sequence>
<dbReference type="AlphaFoldDB" id="A0A922D0X4"/>
<proteinExistence type="predicted"/>
<comment type="caution">
    <text evidence="1">The sequence shown here is derived from an EMBL/GenBank/DDBJ whole genome shotgun (WGS) entry which is preliminary data.</text>
</comment>
<protein>
    <submittedName>
        <fullName evidence="1">Uncharacterized protein</fullName>
    </submittedName>
</protein>
<evidence type="ECO:0000313" key="1">
    <source>
        <dbReference type="EMBL" id="KAG6464931.1"/>
    </source>
</evidence>
<dbReference type="EMBL" id="JH669297">
    <property type="protein sequence ID" value="KAG6464932.1"/>
    <property type="molecule type" value="Genomic_DNA"/>
</dbReference>
<evidence type="ECO:0000313" key="2">
    <source>
        <dbReference type="Proteomes" id="UP000791440"/>
    </source>
</evidence>
<dbReference type="Proteomes" id="UP000791440">
    <property type="component" value="Unassembled WGS sequence"/>
</dbReference>
<name>A0A922D0X4_MANSE</name>
<organism evidence="1 2">
    <name type="scientific">Manduca sexta</name>
    <name type="common">Tobacco hawkmoth</name>
    <name type="synonym">Tobacco hornworm</name>
    <dbReference type="NCBI Taxonomy" id="7130"/>
    <lineage>
        <taxon>Eukaryota</taxon>
        <taxon>Metazoa</taxon>
        <taxon>Ecdysozoa</taxon>
        <taxon>Arthropoda</taxon>
        <taxon>Hexapoda</taxon>
        <taxon>Insecta</taxon>
        <taxon>Pterygota</taxon>
        <taxon>Neoptera</taxon>
        <taxon>Endopterygota</taxon>
        <taxon>Lepidoptera</taxon>
        <taxon>Glossata</taxon>
        <taxon>Ditrysia</taxon>
        <taxon>Bombycoidea</taxon>
        <taxon>Sphingidae</taxon>
        <taxon>Sphinginae</taxon>
        <taxon>Sphingini</taxon>
        <taxon>Manduca</taxon>
    </lineage>
</organism>
<keyword evidence="2" id="KW-1185">Reference proteome</keyword>
<reference evidence="1" key="2">
    <citation type="submission" date="2020-12" db="EMBL/GenBank/DDBJ databases">
        <authorList>
            <person name="Kanost M."/>
        </authorList>
    </citation>
    <scope>NUCLEOTIDE SEQUENCE</scope>
</reference>
<gene>
    <name evidence="1" type="ORF">O3G_MSEX014821</name>
</gene>
<dbReference type="EMBL" id="JH669297">
    <property type="protein sequence ID" value="KAG6464931.1"/>
    <property type="molecule type" value="Genomic_DNA"/>
</dbReference>
<reference evidence="1" key="1">
    <citation type="journal article" date="2016" name="Insect Biochem. Mol. Biol.">
        <title>Multifaceted biological insights from a draft genome sequence of the tobacco hornworm moth, Manduca sexta.</title>
        <authorList>
            <person name="Kanost M.R."/>
            <person name="Arrese E.L."/>
            <person name="Cao X."/>
            <person name="Chen Y.R."/>
            <person name="Chellapilla S."/>
            <person name="Goldsmith M.R."/>
            <person name="Grosse-Wilde E."/>
            <person name="Heckel D.G."/>
            <person name="Herndon N."/>
            <person name="Jiang H."/>
            <person name="Papanicolaou A."/>
            <person name="Qu J."/>
            <person name="Soulages J.L."/>
            <person name="Vogel H."/>
            <person name="Walters J."/>
            <person name="Waterhouse R.M."/>
            <person name="Ahn S.J."/>
            <person name="Almeida F.C."/>
            <person name="An C."/>
            <person name="Aqrawi P."/>
            <person name="Bretschneider A."/>
            <person name="Bryant W.B."/>
            <person name="Bucks S."/>
            <person name="Chao H."/>
            <person name="Chevignon G."/>
            <person name="Christen J.M."/>
            <person name="Clarke D.F."/>
            <person name="Dittmer N.T."/>
            <person name="Ferguson L.C.F."/>
            <person name="Garavelou S."/>
            <person name="Gordon K.H.J."/>
            <person name="Gunaratna R.T."/>
            <person name="Han Y."/>
            <person name="Hauser F."/>
            <person name="He Y."/>
            <person name="Heidel-Fischer H."/>
            <person name="Hirsh A."/>
            <person name="Hu Y."/>
            <person name="Jiang H."/>
            <person name="Kalra D."/>
            <person name="Klinner C."/>
            <person name="Konig C."/>
            <person name="Kovar C."/>
            <person name="Kroll A.R."/>
            <person name="Kuwar S.S."/>
            <person name="Lee S.L."/>
            <person name="Lehman R."/>
            <person name="Li K."/>
            <person name="Li Z."/>
            <person name="Liang H."/>
            <person name="Lovelace S."/>
            <person name="Lu Z."/>
            <person name="Mansfield J.H."/>
            <person name="McCulloch K.J."/>
            <person name="Mathew T."/>
            <person name="Morton B."/>
            <person name="Muzny D.M."/>
            <person name="Neunemann D."/>
            <person name="Ongeri F."/>
            <person name="Pauchet Y."/>
            <person name="Pu L.L."/>
            <person name="Pyrousis I."/>
            <person name="Rao X.J."/>
            <person name="Redding A."/>
            <person name="Roesel C."/>
            <person name="Sanchez-Gracia A."/>
            <person name="Schaack S."/>
            <person name="Shukla A."/>
            <person name="Tetreau G."/>
            <person name="Wang Y."/>
            <person name="Xiong G.H."/>
            <person name="Traut W."/>
            <person name="Walsh T.K."/>
            <person name="Worley K.C."/>
            <person name="Wu D."/>
            <person name="Wu W."/>
            <person name="Wu Y.Q."/>
            <person name="Zhang X."/>
            <person name="Zou Z."/>
            <person name="Zucker H."/>
            <person name="Briscoe A.D."/>
            <person name="Burmester T."/>
            <person name="Clem R.J."/>
            <person name="Feyereisen R."/>
            <person name="Grimmelikhuijzen C.J.P."/>
            <person name="Hamodrakas S.J."/>
            <person name="Hansson B.S."/>
            <person name="Huguet E."/>
            <person name="Jermiin L.S."/>
            <person name="Lan Q."/>
            <person name="Lehman H.K."/>
            <person name="Lorenzen M."/>
            <person name="Merzendorfer H."/>
            <person name="Michalopoulos I."/>
            <person name="Morton D.B."/>
            <person name="Muthukrishnan S."/>
            <person name="Oakeshott J.G."/>
            <person name="Palmer W."/>
            <person name="Park Y."/>
            <person name="Passarelli A.L."/>
            <person name="Rozas J."/>
            <person name="Schwartz L.M."/>
            <person name="Smith W."/>
            <person name="Southgate A."/>
            <person name="Vilcinskas A."/>
            <person name="Vogt R."/>
            <person name="Wang P."/>
            <person name="Werren J."/>
            <person name="Yu X.Q."/>
            <person name="Zhou J.J."/>
            <person name="Brown S.J."/>
            <person name="Scherer S.E."/>
            <person name="Richards S."/>
            <person name="Blissard G.W."/>
        </authorList>
    </citation>
    <scope>NUCLEOTIDE SEQUENCE</scope>
</reference>
<accession>A0A922D0X4</accession>